<keyword evidence="3" id="KW-1185">Reference proteome</keyword>
<feature type="domain" description="PepSY" evidence="1">
    <location>
        <begin position="124"/>
        <end position="182"/>
    </location>
</feature>
<dbReference type="Gene3D" id="3.10.450.40">
    <property type="match status" value="2"/>
</dbReference>
<dbReference type="Pfam" id="PF03413">
    <property type="entry name" value="PepSY"/>
    <property type="match status" value="2"/>
</dbReference>
<accession>A0A4R5NE41</accession>
<proteinExistence type="predicted"/>
<organism evidence="2 3">
    <name type="scientific">Companilactobacillus farciminis</name>
    <dbReference type="NCBI Taxonomy" id="1612"/>
    <lineage>
        <taxon>Bacteria</taxon>
        <taxon>Bacillati</taxon>
        <taxon>Bacillota</taxon>
        <taxon>Bacilli</taxon>
        <taxon>Lactobacillales</taxon>
        <taxon>Lactobacillaceae</taxon>
        <taxon>Companilactobacillus</taxon>
    </lineage>
</organism>
<feature type="domain" description="PepSY" evidence="1">
    <location>
        <begin position="42"/>
        <end position="97"/>
    </location>
</feature>
<evidence type="ECO:0000313" key="2">
    <source>
        <dbReference type="EMBL" id="TDG71791.1"/>
    </source>
</evidence>
<dbReference type="Proteomes" id="UP000295257">
    <property type="component" value="Unassembled WGS sequence"/>
</dbReference>
<sequence>MKKYFLGIVLLLMTGVIVGCSNGSNSSDNNSAANSELVEKTKVSVNEAIKVYQKNFPKADIVSIELEKHLGKPVYTIEGADKTTEYQLNINAINKKIKQKSEEPLDEEDRSEAKTEKLNLKKIISLKKAAQIAQKAAKGGKATEFKLEQDLGVTFWEVKVVNGSSETEVQIHAQKGKVLKTEKD</sequence>
<dbReference type="OrthoDB" id="2943484at2"/>
<comment type="caution">
    <text evidence="2">The sequence shown here is derived from an EMBL/GenBank/DDBJ whole genome shotgun (WGS) entry which is preliminary data.</text>
</comment>
<evidence type="ECO:0000259" key="1">
    <source>
        <dbReference type="Pfam" id="PF03413"/>
    </source>
</evidence>
<dbReference type="EMBL" id="PUFN01000019">
    <property type="protein sequence ID" value="TDG71791.1"/>
    <property type="molecule type" value="Genomic_DNA"/>
</dbReference>
<evidence type="ECO:0000313" key="3">
    <source>
        <dbReference type="Proteomes" id="UP000295257"/>
    </source>
</evidence>
<dbReference type="RefSeq" id="WP_010020615.1">
    <property type="nucleotide sequence ID" value="NZ_PUFN01000019.1"/>
</dbReference>
<gene>
    <name evidence="2" type="ORF">C5L30_002371</name>
</gene>
<name>A0A4R5NE41_9LACO</name>
<protein>
    <recommendedName>
        <fullName evidence="1">PepSY domain-containing protein</fullName>
    </recommendedName>
</protein>
<dbReference type="STRING" id="1612.ABB44_07150"/>
<dbReference type="AlphaFoldDB" id="A0A4R5NE41"/>
<reference evidence="2 3" key="1">
    <citation type="journal article" date="2019" name="Appl. Microbiol. Biotechnol.">
        <title>Uncovering carbohydrate metabolism through a genotype-phenotype association study of 56 lactic acid bacteria genomes.</title>
        <authorList>
            <person name="Buron-Moles G."/>
            <person name="Chailyan A."/>
            <person name="Dolejs I."/>
            <person name="Forster J."/>
            <person name="Miks M.H."/>
        </authorList>
    </citation>
    <scope>NUCLEOTIDE SEQUENCE [LARGE SCALE GENOMIC DNA]</scope>
    <source>
        <strain evidence="2 3">ATCC 29644</strain>
    </source>
</reference>
<dbReference type="InterPro" id="IPR025711">
    <property type="entry name" value="PepSY"/>
</dbReference>
<dbReference type="PROSITE" id="PS51257">
    <property type="entry name" value="PROKAR_LIPOPROTEIN"/>
    <property type="match status" value="1"/>
</dbReference>